<keyword evidence="2" id="KW-1185">Reference proteome</keyword>
<proteinExistence type="predicted"/>
<name>A0A367UK70_9PROT</name>
<sequence length="307" mass="35425">MSTKIYDAFRLDVPSLLDAYTLVDSFRHQLIPMRKELMDRRYAGDMISTLDMLALGHMPDLKDQTNPSLYRFVNNNWHEIERELIKGHRSPLHDFGCEIILYPHDGEIYGQMLVEQSSYREAWFDNPSVVDFHYQNQTDGPDNVSEEEWEARSDIWDAIFNRHPSSTMALCGLTITCAPERGLCNRSTIEELRKAAPSYESRLDKVARQAICDMFLRSSSADIEAFRPSDFVNFHYRVRNFLDEERGKAYLAEVKESLDSTNALVRELGEDVVLAKLDDLLKKPPVIPECAVPDNLYERSIPDNLKP</sequence>
<accession>A0A367UK70</accession>
<protein>
    <submittedName>
        <fullName evidence="1">Uncharacterized protein</fullName>
    </submittedName>
</protein>
<evidence type="ECO:0000313" key="1">
    <source>
        <dbReference type="EMBL" id="RCK07512.1"/>
    </source>
</evidence>
<organism evidence="1 2">
    <name type="scientific">Thalassospira xianhensis MCCC 1A02616</name>
    <dbReference type="NCBI Taxonomy" id="1177929"/>
    <lineage>
        <taxon>Bacteria</taxon>
        <taxon>Pseudomonadati</taxon>
        <taxon>Pseudomonadota</taxon>
        <taxon>Alphaproteobacteria</taxon>
        <taxon>Rhodospirillales</taxon>
        <taxon>Thalassospiraceae</taxon>
        <taxon>Thalassospira</taxon>
    </lineage>
</organism>
<gene>
    <name evidence="1" type="ORF">TH5_00020</name>
</gene>
<comment type="caution">
    <text evidence="1">The sequence shown here is derived from an EMBL/GenBank/DDBJ whole genome shotgun (WGS) entry which is preliminary data.</text>
</comment>
<reference evidence="1 2" key="1">
    <citation type="submission" date="2014-07" db="EMBL/GenBank/DDBJ databases">
        <title>Draft genome sequence of Thalassospira xianhensis P-4 (MCCC 1A02616).</title>
        <authorList>
            <person name="Lai Q."/>
            <person name="Shao Z."/>
        </authorList>
    </citation>
    <scope>NUCLEOTIDE SEQUENCE [LARGE SCALE GENOMIC DNA]</scope>
    <source>
        <strain evidence="1 2">MCCC 1A02616</strain>
    </source>
</reference>
<dbReference type="Proteomes" id="UP000252419">
    <property type="component" value="Unassembled WGS sequence"/>
</dbReference>
<dbReference type="RefSeq" id="WP_114119962.1">
    <property type="nucleotide sequence ID" value="NZ_JPWA01000001.1"/>
</dbReference>
<dbReference type="AlphaFoldDB" id="A0A367UK70"/>
<evidence type="ECO:0000313" key="2">
    <source>
        <dbReference type="Proteomes" id="UP000252419"/>
    </source>
</evidence>
<dbReference type="EMBL" id="JPWA01000001">
    <property type="protein sequence ID" value="RCK07512.1"/>
    <property type="molecule type" value="Genomic_DNA"/>
</dbReference>